<keyword evidence="4" id="KW-1134">Transmembrane beta strand</keyword>
<dbReference type="Gene3D" id="2.40.170.20">
    <property type="entry name" value="TonB-dependent receptor, beta-barrel domain"/>
    <property type="match status" value="1"/>
</dbReference>
<comment type="subcellular location">
    <subcellularLocation>
        <location evidence="1">Cell outer membrane</location>
        <topology evidence="1">Multi-pass membrane protein</topology>
    </subcellularLocation>
</comment>
<dbReference type="InterPro" id="IPR012910">
    <property type="entry name" value="Plug_dom"/>
</dbReference>
<feature type="domain" description="TonB-dependent receptor-like beta-barrel" evidence="13">
    <location>
        <begin position="341"/>
        <end position="707"/>
    </location>
</feature>
<evidence type="ECO:0000256" key="12">
    <source>
        <dbReference type="SAM" id="SignalP"/>
    </source>
</evidence>
<dbReference type="InterPro" id="IPR000531">
    <property type="entry name" value="Beta-barrel_TonB"/>
</dbReference>
<comment type="similarity">
    <text evidence="2 10">Belongs to the TonB-dependent receptor family.</text>
</comment>
<evidence type="ECO:0000256" key="11">
    <source>
        <dbReference type="SAM" id="MobiDB-lite"/>
    </source>
</evidence>
<keyword evidence="12" id="KW-0732">Signal</keyword>
<dbReference type="InterPro" id="IPR036942">
    <property type="entry name" value="Beta-barrel_TonB_sf"/>
</dbReference>
<keyword evidence="16" id="KW-1185">Reference proteome</keyword>
<dbReference type="RefSeq" id="WP_315649015.1">
    <property type="nucleotide sequence ID" value="NZ_JAVXZY010000001.1"/>
</dbReference>
<dbReference type="SUPFAM" id="SSF56935">
    <property type="entry name" value="Porins"/>
    <property type="match status" value="1"/>
</dbReference>
<evidence type="ECO:0000256" key="10">
    <source>
        <dbReference type="RuleBase" id="RU003357"/>
    </source>
</evidence>
<evidence type="ECO:0000259" key="14">
    <source>
        <dbReference type="Pfam" id="PF07715"/>
    </source>
</evidence>
<feature type="compositionally biased region" description="Basic and acidic residues" evidence="11">
    <location>
        <begin position="42"/>
        <end position="52"/>
    </location>
</feature>
<evidence type="ECO:0000313" key="16">
    <source>
        <dbReference type="Proteomes" id="UP001246372"/>
    </source>
</evidence>
<keyword evidence="9" id="KW-0998">Cell outer membrane</keyword>
<evidence type="ECO:0000256" key="2">
    <source>
        <dbReference type="ARBA" id="ARBA00009810"/>
    </source>
</evidence>
<feature type="domain" description="TonB-dependent receptor plug" evidence="14">
    <location>
        <begin position="95"/>
        <end position="190"/>
    </location>
</feature>
<organism evidence="15 16">
    <name type="scientific">Roseateles aquae</name>
    <dbReference type="NCBI Taxonomy" id="3077235"/>
    <lineage>
        <taxon>Bacteria</taxon>
        <taxon>Pseudomonadati</taxon>
        <taxon>Pseudomonadota</taxon>
        <taxon>Betaproteobacteria</taxon>
        <taxon>Burkholderiales</taxon>
        <taxon>Sphaerotilaceae</taxon>
        <taxon>Roseateles</taxon>
    </lineage>
</organism>
<dbReference type="PANTHER" id="PTHR32552:SF82">
    <property type="entry name" value="FCUA PROTEIN"/>
    <property type="match status" value="1"/>
</dbReference>
<reference evidence="15" key="1">
    <citation type="submission" date="2023-09" db="EMBL/GenBank/DDBJ databases">
        <title>Paucibacter sp. APW11 Genome sequencing and assembly.</title>
        <authorList>
            <person name="Kim I."/>
        </authorList>
    </citation>
    <scope>NUCLEOTIDE SEQUENCE</scope>
    <source>
        <strain evidence="15">APW11</strain>
    </source>
</reference>
<dbReference type="Proteomes" id="UP001246372">
    <property type="component" value="Unassembled WGS sequence"/>
</dbReference>
<keyword evidence="6 10" id="KW-0798">TonB box</keyword>
<dbReference type="InterPro" id="IPR039426">
    <property type="entry name" value="TonB-dep_rcpt-like"/>
</dbReference>
<gene>
    <name evidence="15" type="ORF">RQP53_04905</name>
</gene>
<dbReference type="CDD" id="cd01347">
    <property type="entry name" value="ligand_gated_channel"/>
    <property type="match status" value="1"/>
</dbReference>
<dbReference type="EMBL" id="JAVXZY010000001">
    <property type="protein sequence ID" value="MDT8998606.1"/>
    <property type="molecule type" value="Genomic_DNA"/>
</dbReference>
<evidence type="ECO:0000313" key="15">
    <source>
        <dbReference type="EMBL" id="MDT8998606.1"/>
    </source>
</evidence>
<sequence>MRAARFRWTPMLLGLLSLGHMARANDRPQTPAEGAGGVERASSADKADKADGFSDSLPIVRVRARVPLGAELPETQAGGQLARGARLGLLGNVSLLDSPFSQTAYTAELIEAQQARTLGEVLQNDAALRLTTSSGHAYENFRVRGFDVNAGDIAIEGLFGLAPVGHVPVEFVERAELLKGPNAMFSGMPPDGGVGGVINLVPKRAGDQALTRVNLGWGSRSQAQLGLDIARRLGEQQDWGLRVNAAHGQGRTPLQGQAKRRELLSAALDYRSAAVRATLDGYHSRESFSGGTAAMYWFAGPSLPAVPAPTINQFPKAEGALLSRALIAHVDLALSDQLEAFAGFGQRTHRFSGFINGTHARMIDPQGNYSARMIGQRGYNDGRSGELGLRARADWLGLQHQWVLQLSRLDQDSGSAVNMRPFSSNLYQPTEAAMVELPAGAPKTGDARLSSLALVDSISSPDGLFSLNLGVRRQNVRTRSYLAASGALRDHYDQSAWTPSLGLVLKPWGPQLSLYANYVQGLSQGDTIDDNSASNYQQVFAPYKTQQTELGLKWEQEGMLHALAVYEIRRPTLIATGPSTRPTYVDGGRKRVRALEWSSSGELQKGLRLLVGATLSRAVLARTEGGLQDGHRAVGGPAWQANLGLDAELSSIPGLALNARLAATAPQYLDAANQLRLPAWQQLDVGARLNSRLFGQAAQWRLGVTNLLNQRFFNGAFSDSTPIATLGPARALSASLSLDY</sequence>
<feature type="chain" id="PRO_5046707762" evidence="12">
    <location>
        <begin position="23"/>
        <end position="740"/>
    </location>
</feature>
<dbReference type="InterPro" id="IPR037066">
    <property type="entry name" value="Plug_dom_sf"/>
</dbReference>
<keyword evidence="7 10" id="KW-0472">Membrane</keyword>
<comment type="caution">
    <text evidence="15">The sequence shown here is derived from an EMBL/GenBank/DDBJ whole genome shotgun (WGS) entry which is preliminary data.</text>
</comment>
<keyword evidence="8 15" id="KW-0675">Receptor</keyword>
<evidence type="ECO:0000256" key="5">
    <source>
        <dbReference type="ARBA" id="ARBA00022692"/>
    </source>
</evidence>
<dbReference type="Pfam" id="PF07715">
    <property type="entry name" value="Plug"/>
    <property type="match status" value="1"/>
</dbReference>
<evidence type="ECO:0000259" key="13">
    <source>
        <dbReference type="Pfam" id="PF00593"/>
    </source>
</evidence>
<evidence type="ECO:0000256" key="4">
    <source>
        <dbReference type="ARBA" id="ARBA00022452"/>
    </source>
</evidence>
<keyword evidence="3" id="KW-0813">Transport</keyword>
<keyword evidence="5" id="KW-0812">Transmembrane</keyword>
<dbReference type="Pfam" id="PF00593">
    <property type="entry name" value="TonB_dep_Rec_b-barrel"/>
    <property type="match status" value="1"/>
</dbReference>
<evidence type="ECO:0000256" key="8">
    <source>
        <dbReference type="ARBA" id="ARBA00023170"/>
    </source>
</evidence>
<evidence type="ECO:0000256" key="7">
    <source>
        <dbReference type="ARBA" id="ARBA00023136"/>
    </source>
</evidence>
<feature type="region of interest" description="Disordered" evidence="11">
    <location>
        <begin position="25"/>
        <end position="52"/>
    </location>
</feature>
<evidence type="ECO:0000256" key="1">
    <source>
        <dbReference type="ARBA" id="ARBA00004571"/>
    </source>
</evidence>
<dbReference type="Gene3D" id="2.170.130.10">
    <property type="entry name" value="TonB-dependent receptor, plug domain"/>
    <property type="match status" value="1"/>
</dbReference>
<evidence type="ECO:0000256" key="6">
    <source>
        <dbReference type="ARBA" id="ARBA00023077"/>
    </source>
</evidence>
<evidence type="ECO:0000256" key="3">
    <source>
        <dbReference type="ARBA" id="ARBA00022448"/>
    </source>
</evidence>
<dbReference type="PANTHER" id="PTHR32552">
    <property type="entry name" value="FERRICHROME IRON RECEPTOR-RELATED"/>
    <property type="match status" value="1"/>
</dbReference>
<feature type="signal peptide" evidence="12">
    <location>
        <begin position="1"/>
        <end position="22"/>
    </location>
</feature>
<name>A0ABU3PA53_9BURK</name>
<proteinExistence type="inferred from homology"/>
<accession>A0ABU3PA53</accession>
<protein>
    <submittedName>
        <fullName evidence="15">TonB-dependent receptor</fullName>
    </submittedName>
</protein>
<evidence type="ECO:0000256" key="9">
    <source>
        <dbReference type="ARBA" id="ARBA00023237"/>
    </source>
</evidence>